<evidence type="ECO:0000313" key="1">
    <source>
        <dbReference type="EMBL" id="CAI9149080.1"/>
    </source>
</evidence>
<dbReference type="EMBL" id="CATKSN020000120">
    <property type="protein sequence ID" value="CAI9149080.1"/>
    <property type="molecule type" value="Genomic_DNA"/>
</dbReference>
<accession>A0ABN8XI59</accession>
<keyword evidence="2" id="KW-1185">Reference proteome</keyword>
<reference evidence="1" key="1">
    <citation type="submission" date="2023-04" db="EMBL/GenBank/DDBJ databases">
        <authorList>
            <consortium name="ELIXIR-Norway"/>
        </authorList>
    </citation>
    <scope>NUCLEOTIDE SEQUENCE [LARGE SCALE GENOMIC DNA]</scope>
</reference>
<dbReference type="Proteomes" id="UP001176941">
    <property type="component" value="Unassembled WGS sequence"/>
</dbReference>
<name>A0ABN8XI59_RANTA</name>
<proteinExistence type="predicted"/>
<protein>
    <submittedName>
        <fullName evidence="1">Uncharacterized protein</fullName>
    </submittedName>
</protein>
<sequence>MRFDVNVGRMEPECLWQDATKLRRFPAPWEHSEAVQHNSEAFVVLNRVDTRCVDSAGSRRRTCGELCGFNGASRTVSAGIQFRTFQRDLEGDHICWWALLCKRPSKLEREKECPNTWAALLPSKLVRERKSGCLGSPAAPRETRWREIIDEQSFAVNILGNARRRIALTDRQEADSAWQRSLHAAIVPCEAAELHAREDTGHAGYAGNCLGCAKGRARRSSITHVPVYPPEGVWCMHGGMRSPGKAAYSFGHNRRVQFSTL</sequence>
<organism evidence="1 2">
    <name type="scientific">Rangifer tarandus platyrhynchus</name>
    <name type="common">Svalbard reindeer</name>
    <dbReference type="NCBI Taxonomy" id="3082113"/>
    <lineage>
        <taxon>Eukaryota</taxon>
        <taxon>Metazoa</taxon>
        <taxon>Chordata</taxon>
        <taxon>Craniata</taxon>
        <taxon>Vertebrata</taxon>
        <taxon>Euteleostomi</taxon>
        <taxon>Mammalia</taxon>
        <taxon>Eutheria</taxon>
        <taxon>Laurasiatheria</taxon>
        <taxon>Artiodactyla</taxon>
        <taxon>Ruminantia</taxon>
        <taxon>Pecora</taxon>
        <taxon>Cervidae</taxon>
        <taxon>Odocoileinae</taxon>
        <taxon>Rangifer</taxon>
    </lineage>
</organism>
<gene>
    <name evidence="1" type="ORF">MRATA1EN1_LOCUS30698</name>
</gene>
<comment type="caution">
    <text evidence="1">The sequence shown here is derived from an EMBL/GenBank/DDBJ whole genome shotgun (WGS) entry which is preliminary data.</text>
</comment>
<evidence type="ECO:0000313" key="2">
    <source>
        <dbReference type="Proteomes" id="UP001176941"/>
    </source>
</evidence>